<proteinExistence type="predicted"/>
<protein>
    <submittedName>
        <fullName evidence="1">Uncharacterized protein</fullName>
    </submittedName>
</protein>
<evidence type="ECO:0000313" key="2">
    <source>
        <dbReference type="Proteomes" id="UP000250321"/>
    </source>
</evidence>
<evidence type="ECO:0000313" key="1">
    <source>
        <dbReference type="EMBL" id="PQQ20782.1"/>
    </source>
</evidence>
<dbReference type="AlphaFoldDB" id="A0A314ZGX3"/>
<accession>A0A314ZGX3</accession>
<sequence length="117" mass="13039">MTEREGGVEGGSNLQVSPIVLLNSLRVLPPEDPLGEDAIEQPVLEVIKVFMDVFSTEPSEIFINTSLVHGAQVPFEMTCVMLDEFNFELAYMSTRHKDFEERFDELMANVAQSVSSA</sequence>
<name>A0A314ZGX3_PRUYE</name>
<keyword evidence="2" id="KW-1185">Reference proteome</keyword>
<organism evidence="1 2">
    <name type="scientific">Prunus yedoensis var. nudiflora</name>
    <dbReference type="NCBI Taxonomy" id="2094558"/>
    <lineage>
        <taxon>Eukaryota</taxon>
        <taxon>Viridiplantae</taxon>
        <taxon>Streptophyta</taxon>
        <taxon>Embryophyta</taxon>
        <taxon>Tracheophyta</taxon>
        <taxon>Spermatophyta</taxon>
        <taxon>Magnoliopsida</taxon>
        <taxon>eudicotyledons</taxon>
        <taxon>Gunneridae</taxon>
        <taxon>Pentapetalae</taxon>
        <taxon>rosids</taxon>
        <taxon>fabids</taxon>
        <taxon>Rosales</taxon>
        <taxon>Rosaceae</taxon>
        <taxon>Amygdaloideae</taxon>
        <taxon>Amygdaleae</taxon>
        <taxon>Prunus</taxon>
    </lineage>
</organism>
<dbReference type="Proteomes" id="UP000250321">
    <property type="component" value="Unassembled WGS sequence"/>
</dbReference>
<comment type="caution">
    <text evidence="1">The sequence shown here is derived from an EMBL/GenBank/DDBJ whole genome shotgun (WGS) entry which is preliminary data.</text>
</comment>
<gene>
    <name evidence="1" type="ORF">Pyn_10453</name>
</gene>
<dbReference type="EMBL" id="PJQY01000026">
    <property type="protein sequence ID" value="PQQ20782.1"/>
    <property type="molecule type" value="Genomic_DNA"/>
</dbReference>
<reference evidence="1 2" key="1">
    <citation type="submission" date="2018-02" db="EMBL/GenBank/DDBJ databases">
        <title>Draft genome of wild Prunus yedoensis var. nudiflora.</title>
        <authorList>
            <person name="Baek S."/>
            <person name="Kim J.-H."/>
            <person name="Choi K."/>
            <person name="Kim G.-B."/>
            <person name="Cho A."/>
            <person name="Jang H."/>
            <person name="Shin C.-H."/>
            <person name="Yu H.-J."/>
            <person name="Mun J.-H."/>
        </authorList>
    </citation>
    <scope>NUCLEOTIDE SEQUENCE [LARGE SCALE GENOMIC DNA]</scope>
    <source>
        <strain evidence="2">cv. Jeju island</strain>
        <tissue evidence="1">Leaf</tissue>
    </source>
</reference>